<dbReference type="EMBL" id="UYJE01001813">
    <property type="protein sequence ID" value="VDI05362.1"/>
    <property type="molecule type" value="Genomic_DNA"/>
</dbReference>
<evidence type="ECO:0000259" key="11">
    <source>
        <dbReference type="PROSITE" id="PS52004"/>
    </source>
</evidence>
<evidence type="ECO:0000256" key="10">
    <source>
        <dbReference type="RuleBase" id="RU003694"/>
    </source>
</evidence>
<dbReference type="InterPro" id="IPR016039">
    <property type="entry name" value="Thiolase-like"/>
</dbReference>
<protein>
    <recommendedName>
        <fullName evidence="8">3-oxoacyl-[acyl-carrier-protein] synthase</fullName>
    </recommendedName>
</protein>
<sequence length="460" mass="49290">MRLDTKIMTLSVLRKTCCRVFLKCTAPTKSGYRHIHGIRRVVVTGRGVVSCLGVGADIVWQRLMKGHCGITSLDGKEYDGIPCRVAGIIPRGDKSGQLNIDKVIEPSKQRTMSEGSMYVLVAAEEALNDARWKPVTEKDKIRTGVAIGMGLVGMNEIYQTKEMMNQKGYKGVHPHFLPKILVNMAAGNVSVKFRLKGPNHAVSTACTTGLHSIGDACRFIQHGDADVMIAGGTEESPNPLSVAGFSKMRALSTSYNDNPKQASRPFDRKRDGFIMSEGAAVLVLEELSHALNRGATIYAEILGYGLSGDGHHITAPIEDGNGAYRCMKSALNDAQVESSQIEYVNAHATSTPLGDMAESKAIMKCLGGNTNLRVSSTKGATGHLLGAAGSIEALFTVMSCYSGKIPATLNLHEPDTGVVLNYIANDSVDWISKSSKRIALTNSFGFGGSNGCLCISSFIK</sequence>
<dbReference type="FunFam" id="3.40.47.10:FF:000009">
    <property type="entry name" value="3-oxoacyl-[acyl-carrier-protein] synthase 2"/>
    <property type="match status" value="1"/>
</dbReference>
<feature type="active site" description="For beta-ketoacyl synthase activity" evidence="9">
    <location>
        <position position="206"/>
    </location>
</feature>
<organism evidence="12 13">
    <name type="scientific">Mytilus galloprovincialis</name>
    <name type="common">Mediterranean mussel</name>
    <dbReference type="NCBI Taxonomy" id="29158"/>
    <lineage>
        <taxon>Eukaryota</taxon>
        <taxon>Metazoa</taxon>
        <taxon>Spiralia</taxon>
        <taxon>Lophotrochozoa</taxon>
        <taxon>Mollusca</taxon>
        <taxon>Bivalvia</taxon>
        <taxon>Autobranchia</taxon>
        <taxon>Pteriomorphia</taxon>
        <taxon>Mytilida</taxon>
        <taxon>Mytiloidea</taxon>
        <taxon>Mytilidae</taxon>
        <taxon>Mytilinae</taxon>
        <taxon>Mytilus</taxon>
    </lineage>
</organism>
<evidence type="ECO:0000256" key="1">
    <source>
        <dbReference type="ARBA" id="ARBA00008467"/>
    </source>
</evidence>
<dbReference type="GO" id="GO:0005739">
    <property type="term" value="C:mitochondrion"/>
    <property type="evidence" value="ECO:0007669"/>
    <property type="project" value="TreeGrafter"/>
</dbReference>
<keyword evidence="6 8" id="KW-0275">Fatty acid biosynthesis</keyword>
<evidence type="ECO:0000256" key="5">
    <source>
        <dbReference type="ARBA" id="ARBA00023098"/>
    </source>
</evidence>
<keyword evidence="2 8" id="KW-0444">Lipid biosynthesis</keyword>
<dbReference type="NCBIfam" id="NF005589">
    <property type="entry name" value="PRK07314.1"/>
    <property type="match status" value="1"/>
</dbReference>
<keyword evidence="5" id="KW-0443">Lipid metabolism</keyword>
<dbReference type="CDD" id="cd00834">
    <property type="entry name" value="KAS_I_II"/>
    <property type="match status" value="1"/>
</dbReference>
<dbReference type="Proteomes" id="UP000596742">
    <property type="component" value="Unassembled WGS sequence"/>
</dbReference>
<dbReference type="PIRSF" id="PIRSF000447">
    <property type="entry name" value="KAS_II"/>
    <property type="match status" value="1"/>
</dbReference>
<evidence type="ECO:0000256" key="7">
    <source>
        <dbReference type="ARBA" id="ARBA00023315"/>
    </source>
</evidence>
<dbReference type="AlphaFoldDB" id="A0A8B6CJ52"/>
<evidence type="ECO:0000256" key="3">
    <source>
        <dbReference type="ARBA" id="ARBA00022679"/>
    </source>
</evidence>
<dbReference type="SMART" id="SM00825">
    <property type="entry name" value="PKS_KS"/>
    <property type="match status" value="1"/>
</dbReference>
<accession>A0A8B6CJ52</accession>
<dbReference type="PANTHER" id="PTHR11712:SF336">
    <property type="entry name" value="3-OXOACYL-[ACYL-CARRIER-PROTEIN] SYNTHASE, MITOCHONDRIAL"/>
    <property type="match status" value="1"/>
</dbReference>
<keyword evidence="13" id="KW-1185">Reference proteome</keyword>
<dbReference type="PROSITE" id="PS00606">
    <property type="entry name" value="KS3_1"/>
    <property type="match status" value="1"/>
</dbReference>
<dbReference type="InterPro" id="IPR018201">
    <property type="entry name" value="Ketoacyl_synth_AS"/>
</dbReference>
<dbReference type="Gene3D" id="3.40.47.10">
    <property type="match status" value="2"/>
</dbReference>
<dbReference type="PANTHER" id="PTHR11712">
    <property type="entry name" value="POLYKETIDE SYNTHASE-RELATED"/>
    <property type="match status" value="1"/>
</dbReference>
<evidence type="ECO:0000256" key="2">
    <source>
        <dbReference type="ARBA" id="ARBA00022516"/>
    </source>
</evidence>
<dbReference type="InterPro" id="IPR000794">
    <property type="entry name" value="Beta-ketoacyl_synthase"/>
</dbReference>
<name>A0A8B6CJ52_MYTGA</name>
<proteinExistence type="inferred from homology"/>
<evidence type="ECO:0000313" key="12">
    <source>
        <dbReference type="EMBL" id="VDI05362.1"/>
    </source>
</evidence>
<feature type="domain" description="Ketosynthase family 3 (KS3)" evidence="11">
    <location>
        <begin position="38"/>
        <end position="457"/>
    </location>
</feature>
<keyword evidence="7 12" id="KW-0012">Acyltransferase</keyword>
<dbReference type="SUPFAM" id="SSF53901">
    <property type="entry name" value="Thiolase-like"/>
    <property type="match status" value="2"/>
</dbReference>
<keyword evidence="4" id="KW-0276">Fatty acid metabolism</keyword>
<dbReference type="PROSITE" id="PS52004">
    <property type="entry name" value="KS3_2"/>
    <property type="match status" value="1"/>
</dbReference>
<evidence type="ECO:0000256" key="8">
    <source>
        <dbReference type="PIRNR" id="PIRNR000447"/>
    </source>
</evidence>
<keyword evidence="3 8" id="KW-0808">Transferase</keyword>
<dbReference type="InterPro" id="IPR020841">
    <property type="entry name" value="PKS_Beta-ketoAc_synthase_dom"/>
</dbReference>
<dbReference type="GO" id="GO:0006633">
    <property type="term" value="P:fatty acid biosynthetic process"/>
    <property type="evidence" value="ECO:0007669"/>
    <property type="project" value="UniProtKB-KW"/>
</dbReference>
<dbReference type="OrthoDB" id="5334845at2759"/>
<evidence type="ECO:0000256" key="4">
    <source>
        <dbReference type="ARBA" id="ARBA00022832"/>
    </source>
</evidence>
<evidence type="ECO:0000256" key="9">
    <source>
        <dbReference type="PIRSR" id="PIRSR000447-1"/>
    </source>
</evidence>
<comment type="similarity">
    <text evidence="1 8 10">Belongs to the thiolase-like superfamily. Beta-ketoacyl-ACP synthases family.</text>
</comment>
<dbReference type="NCBIfam" id="TIGR03150">
    <property type="entry name" value="fabF"/>
    <property type="match status" value="1"/>
</dbReference>
<dbReference type="Pfam" id="PF02801">
    <property type="entry name" value="Ketoacyl-synt_C"/>
    <property type="match status" value="1"/>
</dbReference>
<dbReference type="InterPro" id="IPR017568">
    <property type="entry name" value="3-oxoacyl-ACP_synth-2"/>
</dbReference>
<dbReference type="InterPro" id="IPR014030">
    <property type="entry name" value="Ketoacyl_synth_N"/>
</dbReference>
<reference evidence="12" key="1">
    <citation type="submission" date="2018-11" db="EMBL/GenBank/DDBJ databases">
        <authorList>
            <person name="Alioto T."/>
            <person name="Alioto T."/>
        </authorList>
    </citation>
    <scope>NUCLEOTIDE SEQUENCE</scope>
</reference>
<dbReference type="Pfam" id="PF00109">
    <property type="entry name" value="ketoacyl-synt"/>
    <property type="match status" value="1"/>
</dbReference>
<evidence type="ECO:0000256" key="6">
    <source>
        <dbReference type="ARBA" id="ARBA00023160"/>
    </source>
</evidence>
<dbReference type="InterPro" id="IPR014031">
    <property type="entry name" value="Ketoacyl_synth_C"/>
</dbReference>
<dbReference type="GO" id="GO:0004315">
    <property type="term" value="F:3-oxoacyl-[acyl-carrier-protein] synthase activity"/>
    <property type="evidence" value="ECO:0007669"/>
    <property type="project" value="InterPro"/>
</dbReference>
<comment type="caution">
    <text evidence="12">The sequence shown here is derived from an EMBL/GenBank/DDBJ whole genome shotgun (WGS) entry which is preliminary data.</text>
</comment>
<gene>
    <name evidence="12" type="ORF">MGAL_10B060202</name>
</gene>
<evidence type="ECO:0000313" key="13">
    <source>
        <dbReference type="Proteomes" id="UP000596742"/>
    </source>
</evidence>